<dbReference type="Gene3D" id="4.10.270.10">
    <property type="entry name" value="Myosin, subunit A"/>
    <property type="match status" value="1"/>
</dbReference>
<feature type="compositionally biased region" description="Polar residues" evidence="2">
    <location>
        <begin position="245"/>
        <end position="268"/>
    </location>
</feature>
<feature type="region of interest" description="Disordered" evidence="2">
    <location>
        <begin position="713"/>
        <end position="758"/>
    </location>
</feature>
<evidence type="ECO:0000256" key="2">
    <source>
        <dbReference type="SAM" id="MobiDB-lite"/>
    </source>
</evidence>
<dbReference type="GO" id="GO:0051015">
    <property type="term" value="F:actin filament binding"/>
    <property type="evidence" value="ECO:0007669"/>
    <property type="project" value="TreeGrafter"/>
</dbReference>
<dbReference type="InterPro" id="IPR036872">
    <property type="entry name" value="CH_dom_sf"/>
</dbReference>
<dbReference type="CDD" id="cd21206">
    <property type="entry name" value="CH_IQGAP"/>
    <property type="match status" value="1"/>
</dbReference>
<dbReference type="InterPro" id="IPR001936">
    <property type="entry name" value="RasGAP_dom"/>
</dbReference>
<organism evidence="5 6">
    <name type="scientific">Vanrija pseudolonga</name>
    <dbReference type="NCBI Taxonomy" id="143232"/>
    <lineage>
        <taxon>Eukaryota</taxon>
        <taxon>Fungi</taxon>
        <taxon>Dikarya</taxon>
        <taxon>Basidiomycota</taxon>
        <taxon>Agaricomycotina</taxon>
        <taxon>Tremellomycetes</taxon>
        <taxon>Trichosporonales</taxon>
        <taxon>Trichosporonaceae</taxon>
        <taxon>Vanrija</taxon>
    </lineage>
</organism>
<dbReference type="PANTHER" id="PTHR14149">
    <property type="entry name" value="RAS GTPASE-ACTIVATING PROTEIN WITH IQ MOTIF"/>
    <property type="match status" value="1"/>
</dbReference>
<evidence type="ECO:0000259" key="4">
    <source>
        <dbReference type="PROSITE" id="PS50021"/>
    </source>
</evidence>
<feature type="region of interest" description="Disordered" evidence="2">
    <location>
        <begin position="329"/>
        <end position="450"/>
    </location>
</feature>
<feature type="compositionally biased region" description="Low complexity" evidence="2">
    <location>
        <begin position="542"/>
        <end position="553"/>
    </location>
</feature>
<dbReference type="GO" id="GO:1903479">
    <property type="term" value="P:mitotic actomyosin contractile ring assembly actin filament organization"/>
    <property type="evidence" value="ECO:0007669"/>
    <property type="project" value="TreeGrafter"/>
</dbReference>
<keyword evidence="6" id="KW-1185">Reference proteome</keyword>
<feature type="compositionally biased region" description="Acidic residues" evidence="2">
    <location>
        <begin position="992"/>
        <end position="1002"/>
    </location>
</feature>
<keyword evidence="1" id="KW-0175">Coiled coil</keyword>
<feature type="compositionally biased region" description="Polar residues" evidence="2">
    <location>
        <begin position="415"/>
        <end position="429"/>
    </location>
</feature>
<dbReference type="PROSITE" id="PS50096">
    <property type="entry name" value="IQ"/>
    <property type="match status" value="11"/>
</dbReference>
<dbReference type="RefSeq" id="XP_062631928.1">
    <property type="nucleotide sequence ID" value="XM_062775944.1"/>
</dbReference>
<protein>
    <submittedName>
        <fullName evidence="5">Ras GTPase-activating-like protein rng2</fullName>
    </submittedName>
</protein>
<feature type="domain" description="Ras-GAP" evidence="3">
    <location>
        <begin position="1551"/>
        <end position="1778"/>
    </location>
</feature>
<feature type="compositionally biased region" description="Low complexity" evidence="2">
    <location>
        <begin position="713"/>
        <end position="729"/>
    </location>
</feature>
<dbReference type="SUPFAM" id="SSF47576">
    <property type="entry name" value="Calponin-homology domain, CH-domain"/>
    <property type="match status" value="1"/>
</dbReference>
<dbReference type="InterPro" id="IPR008936">
    <property type="entry name" value="Rho_GTPase_activation_prot"/>
</dbReference>
<dbReference type="GO" id="GO:0005096">
    <property type="term" value="F:GTPase activator activity"/>
    <property type="evidence" value="ECO:0007669"/>
    <property type="project" value="TreeGrafter"/>
</dbReference>
<feature type="region of interest" description="Disordered" evidence="2">
    <location>
        <begin position="26"/>
        <end position="83"/>
    </location>
</feature>
<dbReference type="GeneID" id="87812550"/>
<evidence type="ECO:0000256" key="1">
    <source>
        <dbReference type="SAM" id="Coils"/>
    </source>
</evidence>
<dbReference type="GO" id="GO:0005516">
    <property type="term" value="F:calmodulin binding"/>
    <property type="evidence" value="ECO:0007669"/>
    <property type="project" value="TreeGrafter"/>
</dbReference>
<evidence type="ECO:0000259" key="3">
    <source>
        <dbReference type="PROSITE" id="PS50018"/>
    </source>
</evidence>
<dbReference type="Gene3D" id="1.10.506.10">
    <property type="entry name" value="GTPase Activation - p120gap, domain 1"/>
    <property type="match status" value="1"/>
</dbReference>
<dbReference type="SUPFAM" id="SSF143885">
    <property type="entry name" value="RGC domain-like"/>
    <property type="match status" value="1"/>
</dbReference>
<reference evidence="5" key="1">
    <citation type="submission" date="2023-10" db="EMBL/GenBank/DDBJ databases">
        <authorList>
            <person name="Noh H."/>
        </authorList>
    </citation>
    <scope>NUCLEOTIDE SEQUENCE</scope>
    <source>
        <strain evidence="5">DUCC4014</strain>
    </source>
</reference>
<feature type="compositionally biased region" description="Low complexity" evidence="2">
    <location>
        <begin position="57"/>
        <end position="75"/>
    </location>
</feature>
<dbReference type="Gene3D" id="1.10.418.10">
    <property type="entry name" value="Calponin-like domain"/>
    <property type="match status" value="1"/>
</dbReference>
<feature type="region of interest" description="Disordered" evidence="2">
    <location>
        <begin position="469"/>
        <end position="699"/>
    </location>
</feature>
<dbReference type="InterPro" id="IPR000593">
    <property type="entry name" value="RasGAP_C"/>
</dbReference>
<feature type="compositionally biased region" description="Basic and acidic residues" evidence="2">
    <location>
        <begin position="495"/>
        <end position="505"/>
    </location>
</feature>
<feature type="coiled-coil region" evidence="1">
    <location>
        <begin position="1433"/>
        <end position="1460"/>
    </location>
</feature>
<proteinExistence type="predicted"/>
<dbReference type="EMBL" id="CP086720">
    <property type="protein sequence ID" value="WOO85902.1"/>
    <property type="molecule type" value="Genomic_DNA"/>
</dbReference>
<dbReference type="InterPro" id="IPR000048">
    <property type="entry name" value="IQ_motif_EF-hand-BS"/>
</dbReference>
<dbReference type="SUPFAM" id="SSF48350">
    <property type="entry name" value="GTPase activation domain, GAP"/>
    <property type="match status" value="1"/>
</dbReference>
<dbReference type="Proteomes" id="UP000827549">
    <property type="component" value="Chromosome 7"/>
</dbReference>
<sequence>MADPDTSSPQKSDISTSASIYSYQTRLMGKTASSPTGDGGAGSSSSASRINSIRENSGVSGLRRSGSGARIAGMGHSARGKSVDLVRGQWEAKIETEAVAAADKVQNPASPALGRPRSMLLPNETLSSISSRAPAPAPTAPAADFSPAVPRLSRKGSVIDRWSKHLSTEDAKSPLSSLAGPEANALTRQPAAAAPAPVDTERPFPRARPASVTSEPAVAPTPAAPAAAEPSTTEPAFTARPRPPSISSFRDISPQLTGTSSTVGSLRNRSAADTLAEARNNARRRLEARQKAAGDFAEAKVEPVVVPTPAPAPAPAPVVDTAVSQLAESLKESSIAPASPKTVVNRRSQTFERTKALPTSPSTPTKALPNNSTGTPTKTPGGAESPRSSPFGERLRPAPRPADTLTDPQFKIEPSTLNKRASQEFTPSSLDKRTSQEFTPSKLSQRVSQEHTIPVVRKVASQEWSQSAQAGLKKVEPRDSIKPAPVSTTAPEWTTLRKTESRESIKPAAAAPAQEWTPPILRKVASQDLKPTPVESPSKLLAKAAPVATAAPRTPKPPPFGGDVFSPSKPGSTSTPEGAAPPKPKFAGLTYRAPTGPPKGTVSSLASRFATGDASSAPAPRGRVPSLSSDRRRLGKHLPRIVSGDQGWEGDNRRVSQQRVISAKNRKLSLSKTSPMPPSTEENTPPRTSSPALEQQPTPVKVLATPVKTLASSRPLAPLSPSATHNAATPPTPRAPSTPSKRQSSTSSVTHTPKTGLLNTWATTRVEVAGEEMKGLMSAIGASSRNMEVNDKVKPSRLPLAASSAKMAPAPLPSRRLANMDRQRHELAAYNYLCHVGEAQQWIEGCLDEELQFGVTELEDGLRDGVVLAKLARVYEGEHVVRRIRTDAKHRYLQTDNINYFLNFVRNVGMPETFIFEITDLYNKKNVPKVIFCIHVLSHLLARLGRAERMNNLVGQFDFTDEQLAATQKDIQGVAMPDFQQVQQTLAKEAAWEEPEEEEETEDEKRDRELLECEDSITALQRHLRGVLARQRMSRVKAQIKLAVPIITRLQSQARGAASRKAIAAEKKGHAKLGRWATSLQAAARAHLTREHWQQHVGQVHGTQGAVIGIQAQARGMLARMRRSVIANELDRSHRAIVGLQATCRGRLARRNRQQDRKALAQPVVVKSISSVQAALRGRLTRQAVAKQQKVVQAHTATFTALQSHLRGALVRRQHKAREEKLDNAADYVVAIQSQARGVLARRRKQVIVKTVAKVTTSVSSFQALARGRLAQQQHRNMQKALAKVEVTGSVGGLQAFLRTRLAKKHTVEQKKKLEFVQPDVIGFQAVARGYLARQEYREWRDYLVDPHTQGALVFLQSLIRGFLARRRLWVRTSYIHRNVDKVVKVQALWRGRQQRQLYSRLVTGSGVDVPTIQHYMHLLDDTESDFRDQLRIDTYRKDVVELLRTNQVLETEVSELDTKIALILKNKMSFEDLVRAKRRHGVAPGDESFQPPGGGDPFTGVHLDRTSQRKLELYEHLFFTLQTQPKYLTRLLHKLVADPDADADRRIVEGVTLILFGFGHDERAQYLFHKLLQISIHEQILRSRSLDELLDMRFAITNVATQYAKPTLTPYLQNTLGPHVVRMVQAEELDLSTDPVDIYNRLINAEESLTGIRSALPRDLDADQILQTHSDTRTLYIQHLQELRALTDDLLNAIMRSTDQMPYTVRLMAREALLALRVRFQDRSDWELWPIVARCVILPFILPAIVAPETYDIADDVNPVQRRNLQQIANLLQHIATQDFSRNDRDRLVRVPLYEYISSAGQRVGDWILDVAEVDFHVHEMLESTSEATPISITRTDIYGLLGILMRNQPALTAGKSGDPIVDVLSELEGPPIDYDRGKNTVRVRLTNRLAQLQTNDPTQAHLRELEVQAKRHVLAVLRVQTGKDLYAVLLAHPTEQDEQRWVYEVHRDIALEQARLAKHNLPPTPAETEYQMESIRSLPFHEVKSRAIEFCMALVEAGRLSREDHFGGLLVSIASDIKEKHRLRQKRKVDLRAMYEAHQQLSEKRQKFEEQIQSYHDYIDSAMSALQQKKKAPFMSKQYWHQRGSGKKSKFGSFKYTAHDLYERGILLSVNQYSPRQFDKLHVFISSNAVGVFTLEMTHPAASTVIGKEEMRMEDLLQAQFDNNVRLDLFDGNAAFNLNMLIHQINKKFYAS</sequence>
<dbReference type="Pfam" id="PF00612">
    <property type="entry name" value="IQ"/>
    <property type="match status" value="5"/>
</dbReference>
<feature type="region of interest" description="Disordered" evidence="2">
    <location>
        <begin position="124"/>
        <end position="270"/>
    </location>
</feature>
<feature type="compositionally biased region" description="Polar residues" evidence="2">
    <location>
        <begin position="436"/>
        <end position="450"/>
    </location>
</feature>
<dbReference type="Pfam" id="PF00307">
    <property type="entry name" value="CH"/>
    <property type="match status" value="1"/>
</dbReference>
<feature type="compositionally biased region" description="Polar residues" evidence="2">
    <location>
        <begin position="357"/>
        <end position="378"/>
    </location>
</feature>
<dbReference type="PANTHER" id="PTHR14149:SF14">
    <property type="entry name" value="CALPONIN-HOMOLOGY (CH) DOMAIN-CONTAINING PROTEIN"/>
    <property type="match status" value="1"/>
</dbReference>
<accession>A0AAF1BM56</accession>
<feature type="compositionally biased region" description="Low complexity" evidence="2">
    <location>
        <begin position="212"/>
        <end position="239"/>
    </location>
</feature>
<dbReference type="Pfam" id="PF00616">
    <property type="entry name" value="RasGAP"/>
    <property type="match status" value="1"/>
</dbReference>
<feature type="region of interest" description="Disordered" evidence="2">
    <location>
        <begin position="989"/>
        <end position="1008"/>
    </location>
</feature>
<gene>
    <name evidence="5" type="primary">rng2</name>
    <name evidence="5" type="ORF">LOC62_07G009388</name>
</gene>
<name>A0AAF1BM56_9TREE</name>
<dbReference type="GO" id="GO:0110085">
    <property type="term" value="C:mitotic actomyosin contractile ring"/>
    <property type="evidence" value="ECO:0007669"/>
    <property type="project" value="TreeGrafter"/>
</dbReference>
<dbReference type="SMART" id="SM00323">
    <property type="entry name" value="RasGAP"/>
    <property type="match status" value="1"/>
</dbReference>
<dbReference type="SMART" id="SM00015">
    <property type="entry name" value="IQ"/>
    <property type="match status" value="11"/>
</dbReference>
<dbReference type="PROSITE" id="PS50018">
    <property type="entry name" value="RAS_GTPASE_ACTIV_2"/>
    <property type="match status" value="1"/>
</dbReference>
<feature type="domain" description="Calponin-homology (CH)" evidence="4">
    <location>
        <begin position="833"/>
        <end position="941"/>
    </location>
</feature>
<feature type="compositionally biased region" description="Polar residues" evidence="2">
    <location>
        <begin position="670"/>
        <end position="698"/>
    </location>
</feature>
<feature type="compositionally biased region" description="Basic and acidic residues" evidence="2">
    <location>
        <begin position="157"/>
        <end position="172"/>
    </location>
</feature>
<evidence type="ECO:0000313" key="5">
    <source>
        <dbReference type="EMBL" id="WOO85902.1"/>
    </source>
</evidence>
<feature type="compositionally biased region" description="Low complexity" evidence="2">
    <location>
        <begin position="737"/>
        <end position="750"/>
    </location>
</feature>
<dbReference type="PROSITE" id="PS50021">
    <property type="entry name" value="CH"/>
    <property type="match status" value="1"/>
</dbReference>
<dbReference type="SMART" id="SM00033">
    <property type="entry name" value="CH"/>
    <property type="match status" value="1"/>
</dbReference>
<dbReference type="InterPro" id="IPR001715">
    <property type="entry name" value="CH_dom"/>
</dbReference>
<evidence type="ECO:0000313" key="6">
    <source>
        <dbReference type="Proteomes" id="UP000827549"/>
    </source>
</evidence>
<dbReference type="Pfam" id="PF03836">
    <property type="entry name" value="RasGAP_C"/>
    <property type="match status" value="1"/>
</dbReference>
<feature type="compositionally biased region" description="Low complexity" evidence="2">
    <location>
        <begin position="127"/>
        <end position="148"/>
    </location>
</feature>